<gene>
    <name evidence="1" type="ORF">AWM70_22245</name>
</gene>
<accession>A0A1B1N6E4</accession>
<dbReference type="EMBL" id="CP014167">
    <property type="protein sequence ID" value="ANS76967.1"/>
    <property type="molecule type" value="Genomic_DNA"/>
</dbReference>
<name>A0A1B1N6E4_9BACL</name>
<evidence type="ECO:0000313" key="1">
    <source>
        <dbReference type="EMBL" id="ANS76967.1"/>
    </source>
</evidence>
<reference evidence="1 2" key="1">
    <citation type="submission" date="2016-01" db="EMBL/GenBank/DDBJ databases">
        <title>Complete Genome Sequence of Paenibacillus yonginensis DCY84, a novel Plant Growth-Promoting Bacteria with Elicitation of Induced Systemic Resistance.</title>
        <authorList>
            <person name="Kim Y.J."/>
            <person name="Yang D.C."/>
            <person name="Sukweenadhi J."/>
        </authorList>
    </citation>
    <scope>NUCLEOTIDE SEQUENCE [LARGE SCALE GENOMIC DNA]</scope>
    <source>
        <strain evidence="1 2">DCY84</strain>
    </source>
</reference>
<keyword evidence="2" id="KW-1185">Reference proteome</keyword>
<dbReference type="STRING" id="1462996.AWM70_22245"/>
<dbReference type="KEGG" id="pyg:AWM70_22245"/>
<dbReference type="AlphaFoldDB" id="A0A1B1N6E4"/>
<dbReference type="RefSeq" id="WP_068700114.1">
    <property type="nucleotide sequence ID" value="NZ_CP014167.1"/>
</dbReference>
<sequence length="59" mass="7229">MRPIQGMIDLETIEIFLEAAEERLKIKSLTIYERFFLYGMITAYRDFLENHKRAWRTMK</sequence>
<dbReference type="Proteomes" id="UP000092573">
    <property type="component" value="Chromosome"/>
</dbReference>
<dbReference type="OrthoDB" id="9896179at2"/>
<evidence type="ECO:0000313" key="2">
    <source>
        <dbReference type="Proteomes" id="UP000092573"/>
    </source>
</evidence>
<proteinExistence type="predicted"/>
<organism evidence="1 2">
    <name type="scientific">Paenibacillus yonginensis</name>
    <dbReference type="NCBI Taxonomy" id="1462996"/>
    <lineage>
        <taxon>Bacteria</taxon>
        <taxon>Bacillati</taxon>
        <taxon>Bacillota</taxon>
        <taxon>Bacilli</taxon>
        <taxon>Bacillales</taxon>
        <taxon>Paenibacillaceae</taxon>
        <taxon>Paenibacillus</taxon>
    </lineage>
</organism>
<protein>
    <submittedName>
        <fullName evidence="1">Uncharacterized protein</fullName>
    </submittedName>
</protein>